<dbReference type="GO" id="GO:0045333">
    <property type="term" value="P:cellular respiration"/>
    <property type="evidence" value="ECO:0007669"/>
    <property type="project" value="InterPro"/>
</dbReference>
<gene>
    <name evidence="5" type="ORF">A9F13_26g00121</name>
</gene>
<comment type="caution">
    <text evidence="5">The sequence shown here is derived from an EMBL/GenBank/DDBJ whole genome shotgun (WGS) entry which is preliminary data.</text>
</comment>
<keyword evidence="5" id="KW-0830">Ubiquinone</keyword>
<comment type="subunit">
    <text evidence="2">Interacts with coenzyme Q.</text>
</comment>
<dbReference type="InterPro" id="IPR044996">
    <property type="entry name" value="COQ10-like"/>
</dbReference>
<name>A0AA91PV57_CLALS</name>
<dbReference type="GO" id="GO:0005739">
    <property type="term" value="C:mitochondrion"/>
    <property type="evidence" value="ECO:0007669"/>
    <property type="project" value="TreeGrafter"/>
</dbReference>
<comment type="similarity">
    <text evidence="1">Belongs to the COQ10 family.</text>
</comment>
<reference evidence="5 6" key="1">
    <citation type="submission" date="2017-04" db="EMBL/GenBank/DDBJ databases">
        <title>Draft genome of the yeast Clavispora lusitaniae type strain CBS 6936.</title>
        <authorList>
            <person name="Durrens P."/>
            <person name="Klopp C."/>
            <person name="Biteau N."/>
            <person name="Fitton-Ouhabi V."/>
            <person name="Dementhon K."/>
            <person name="Accoceberry I."/>
            <person name="Sherman D.J."/>
            <person name="Noel T."/>
        </authorList>
    </citation>
    <scope>NUCLEOTIDE SEQUENCE [LARGE SCALE GENOMIC DNA]</scope>
    <source>
        <strain evidence="5 6">CBS 6936</strain>
    </source>
</reference>
<dbReference type="AlphaFoldDB" id="A0AA91PV57"/>
<evidence type="ECO:0000259" key="4">
    <source>
        <dbReference type="Pfam" id="PF03364"/>
    </source>
</evidence>
<organism evidence="5 6">
    <name type="scientific">Clavispora lusitaniae</name>
    <name type="common">Candida lusitaniae</name>
    <dbReference type="NCBI Taxonomy" id="36911"/>
    <lineage>
        <taxon>Eukaryota</taxon>
        <taxon>Fungi</taxon>
        <taxon>Dikarya</taxon>
        <taxon>Ascomycota</taxon>
        <taxon>Saccharomycotina</taxon>
        <taxon>Pichiomycetes</taxon>
        <taxon>Metschnikowiaceae</taxon>
        <taxon>Clavispora</taxon>
    </lineage>
</organism>
<dbReference type="InterPro" id="IPR023393">
    <property type="entry name" value="START-like_dom_sf"/>
</dbReference>
<evidence type="ECO:0000256" key="3">
    <source>
        <dbReference type="ARBA" id="ARBA00024947"/>
    </source>
</evidence>
<evidence type="ECO:0000313" key="6">
    <source>
        <dbReference type="Proteomes" id="UP000195602"/>
    </source>
</evidence>
<evidence type="ECO:0000256" key="2">
    <source>
        <dbReference type="ARBA" id="ARBA00011814"/>
    </source>
</evidence>
<dbReference type="PANTHER" id="PTHR12901">
    <property type="entry name" value="SPERM PROTEIN HOMOLOG"/>
    <property type="match status" value="1"/>
</dbReference>
<sequence>MLSLKAPIISSRRSLFNFAQTSSQSYKVSKKINVPPSLLFEIVSDVSLYHEFVPFVTHSFINEYSKETNLPTEAGLRVGWKQYDEKFTCKLTCVKDKKVISESITISLFDHLYNEWNFKEVKNRFTNESSTYMELLLRYKFKNPVYNTVSSLFQSHVSELMIKAFEERALELKIQRKMKDRIN</sequence>
<feature type="domain" description="Coenzyme Q-binding protein COQ10 START" evidence="4">
    <location>
        <begin position="32"/>
        <end position="166"/>
    </location>
</feature>
<dbReference type="Pfam" id="PF03364">
    <property type="entry name" value="Polyketide_cyc"/>
    <property type="match status" value="1"/>
</dbReference>
<protein>
    <submittedName>
        <fullName evidence="5">Ubiquinone-binding protein</fullName>
    </submittedName>
</protein>
<dbReference type="InterPro" id="IPR005031">
    <property type="entry name" value="COQ10_START"/>
</dbReference>
<evidence type="ECO:0000313" key="5">
    <source>
        <dbReference type="EMBL" id="OVF04662.1"/>
    </source>
</evidence>
<dbReference type="EMBL" id="LYUB02000026">
    <property type="protein sequence ID" value="OVF04662.1"/>
    <property type="molecule type" value="Genomic_DNA"/>
</dbReference>
<dbReference type="Proteomes" id="UP000195602">
    <property type="component" value="Unassembled WGS sequence"/>
</dbReference>
<evidence type="ECO:0000256" key="1">
    <source>
        <dbReference type="ARBA" id="ARBA00006885"/>
    </source>
</evidence>
<dbReference type="SUPFAM" id="SSF55961">
    <property type="entry name" value="Bet v1-like"/>
    <property type="match status" value="1"/>
</dbReference>
<dbReference type="Gene3D" id="3.30.530.20">
    <property type="match status" value="1"/>
</dbReference>
<proteinExistence type="inferred from homology"/>
<dbReference type="PANTHER" id="PTHR12901:SF10">
    <property type="entry name" value="COENZYME Q-BINDING PROTEIN COQ10, MITOCHONDRIAL"/>
    <property type="match status" value="1"/>
</dbReference>
<comment type="function">
    <text evidence="3">Required for the function of coenzyme Q in the respiratory chain. May serve as a chaperone or may be involved in the transport of Q6 from its site of synthesis to the catalytic sites of the respiratory complexes.</text>
</comment>
<dbReference type="KEGG" id="clus:A9F13_26g00121"/>
<dbReference type="CDD" id="cd07813">
    <property type="entry name" value="COQ10p_like"/>
    <property type="match status" value="1"/>
</dbReference>
<dbReference type="GO" id="GO:0048039">
    <property type="term" value="F:ubiquinone binding"/>
    <property type="evidence" value="ECO:0007669"/>
    <property type="project" value="InterPro"/>
</dbReference>
<accession>A0AA91PV57</accession>